<reference evidence="2 3" key="1">
    <citation type="submission" date="2019-06" db="EMBL/GenBank/DDBJ databases">
        <title>Whole genome sequence for Rhodospirillaceae sp. R148.</title>
        <authorList>
            <person name="Wang G."/>
        </authorList>
    </citation>
    <scope>NUCLEOTIDE SEQUENCE [LARGE SCALE GENOMIC DNA]</scope>
    <source>
        <strain evidence="2 3">R148</strain>
    </source>
</reference>
<dbReference type="Pfam" id="PF09955">
    <property type="entry name" value="DUF2189"/>
    <property type="match status" value="1"/>
</dbReference>
<evidence type="ECO:0000313" key="2">
    <source>
        <dbReference type="EMBL" id="TQV68097.1"/>
    </source>
</evidence>
<feature type="transmembrane region" description="Helical" evidence="1">
    <location>
        <begin position="221"/>
        <end position="248"/>
    </location>
</feature>
<evidence type="ECO:0000256" key="1">
    <source>
        <dbReference type="SAM" id="Phobius"/>
    </source>
</evidence>
<name>A0A545ST16_9PROT</name>
<evidence type="ECO:0000313" key="3">
    <source>
        <dbReference type="Proteomes" id="UP000315252"/>
    </source>
</evidence>
<keyword evidence="3" id="KW-1185">Reference proteome</keyword>
<protein>
    <submittedName>
        <fullName evidence="2">DUF2189 domain-containing protein</fullName>
    </submittedName>
</protein>
<dbReference type="InterPro" id="IPR018692">
    <property type="entry name" value="DUF2189"/>
</dbReference>
<organism evidence="2 3">
    <name type="scientific">Denitrobaculum tricleocarpae</name>
    <dbReference type="NCBI Taxonomy" id="2591009"/>
    <lineage>
        <taxon>Bacteria</taxon>
        <taxon>Pseudomonadati</taxon>
        <taxon>Pseudomonadota</taxon>
        <taxon>Alphaproteobacteria</taxon>
        <taxon>Rhodospirillales</taxon>
        <taxon>Rhodospirillaceae</taxon>
        <taxon>Denitrobaculum</taxon>
    </lineage>
</organism>
<feature type="transmembrane region" description="Helical" evidence="1">
    <location>
        <begin position="118"/>
        <end position="146"/>
    </location>
</feature>
<accession>A0A545ST16</accession>
<dbReference type="Proteomes" id="UP000315252">
    <property type="component" value="Unassembled WGS sequence"/>
</dbReference>
<keyword evidence="1" id="KW-1133">Transmembrane helix</keyword>
<dbReference type="OrthoDB" id="9809543at2"/>
<gene>
    <name evidence="2" type="ORF">FKG95_29175</name>
</gene>
<dbReference type="AlphaFoldDB" id="A0A545ST16"/>
<feature type="transmembrane region" description="Helical" evidence="1">
    <location>
        <begin position="45"/>
        <end position="64"/>
    </location>
</feature>
<keyword evidence="1" id="KW-0472">Membrane</keyword>
<feature type="transmembrane region" description="Helical" evidence="1">
    <location>
        <begin position="71"/>
        <end position="90"/>
    </location>
</feature>
<sequence length="264" mass="28850">MSSQDTAQVSGHAPRFTIRPVTMEQPWKWLAAGWSDLWRAPGVSLTYGALLTIASFCVSAGLFLSGLEYLLLPMIAGFMLLGPMLAVGLYEISRRHAHNEDVDLKSALFVKTRSPGQLAYIGVLLTLMILAWIRIATLLFALFFGTLEIPPLEEATQLLLFTLEGLSMLAVGTVVGGFFAAVVFSVSVVSIPLLVFHNVDAVTAILVSLRAVRDNLKAMIVWAWLVAMVTACGLATLFVGLIVTFPLIGHATWYAYRDLVQERH</sequence>
<comment type="caution">
    <text evidence="2">The sequence shown here is derived from an EMBL/GenBank/DDBJ whole genome shotgun (WGS) entry which is preliminary data.</text>
</comment>
<dbReference type="RefSeq" id="WP_142899999.1">
    <property type="nucleotide sequence ID" value="NZ_ML660075.1"/>
</dbReference>
<proteinExistence type="predicted"/>
<dbReference type="EMBL" id="VHSH01000024">
    <property type="protein sequence ID" value="TQV68097.1"/>
    <property type="molecule type" value="Genomic_DNA"/>
</dbReference>
<keyword evidence="1" id="KW-0812">Transmembrane</keyword>